<dbReference type="InterPro" id="IPR008914">
    <property type="entry name" value="PEBP"/>
</dbReference>
<dbReference type="RefSeq" id="WP_115030473.1">
    <property type="nucleotide sequence ID" value="NZ_UFYA01000001.1"/>
</dbReference>
<evidence type="ECO:0000313" key="3">
    <source>
        <dbReference type="Proteomes" id="UP000254118"/>
    </source>
</evidence>
<dbReference type="Proteomes" id="UP000254118">
    <property type="component" value="Unassembled WGS sequence"/>
</dbReference>
<reference evidence="2 3" key="1">
    <citation type="submission" date="2018-06" db="EMBL/GenBank/DDBJ databases">
        <authorList>
            <consortium name="Pathogen Informatics"/>
            <person name="Doyle S."/>
        </authorList>
    </citation>
    <scope>NUCLEOTIDE SEQUENCE [LARGE SCALE GENOMIC DNA]</scope>
    <source>
        <strain evidence="2 3">NCTC7915</strain>
    </source>
</reference>
<evidence type="ECO:0000313" key="2">
    <source>
        <dbReference type="EMBL" id="STD08937.1"/>
    </source>
</evidence>
<organism evidence="2 3">
    <name type="scientific">Dermatophilus congolensis</name>
    <dbReference type="NCBI Taxonomy" id="1863"/>
    <lineage>
        <taxon>Bacteria</taxon>
        <taxon>Bacillati</taxon>
        <taxon>Actinomycetota</taxon>
        <taxon>Actinomycetes</taxon>
        <taxon>Micrococcales</taxon>
        <taxon>Dermatophilaceae</taxon>
        <taxon>Dermatophilus</taxon>
    </lineage>
</organism>
<dbReference type="InterPro" id="IPR005247">
    <property type="entry name" value="YbhB_YbcL/LppC-like"/>
</dbReference>
<gene>
    <name evidence="2" type="primary">ybcL</name>
    <name evidence="2" type="ORF">NCTC7915_01103</name>
</gene>
<accession>A0AA46BN98</accession>
<dbReference type="InterPro" id="IPR036610">
    <property type="entry name" value="PEBP-like_sf"/>
</dbReference>
<protein>
    <submittedName>
        <fullName evidence="2">Kinase inhibitor protein</fullName>
    </submittedName>
</protein>
<dbReference type="AlphaFoldDB" id="A0AA46BN98"/>
<evidence type="ECO:0000256" key="1">
    <source>
        <dbReference type="ARBA" id="ARBA00007120"/>
    </source>
</evidence>
<dbReference type="PANTHER" id="PTHR30289">
    <property type="entry name" value="UNCHARACTERIZED PROTEIN YBCL-RELATED"/>
    <property type="match status" value="1"/>
</dbReference>
<proteinExistence type="inferred from homology"/>
<dbReference type="PANTHER" id="PTHR30289:SF1">
    <property type="entry name" value="PEBP (PHOSPHATIDYLETHANOLAMINE-BINDING PROTEIN) FAMILY PROTEIN"/>
    <property type="match status" value="1"/>
</dbReference>
<comment type="similarity">
    <text evidence="1">Belongs to the UPF0098 family.</text>
</comment>
<dbReference type="EMBL" id="UFYA01000001">
    <property type="protein sequence ID" value="STD08937.1"/>
    <property type="molecule type" value="Genomic_DNA"/>
</dbReference>
<dbReference type="NCBIfam" id="TIGR00481">
    <property type="entry name" value="YbhB/YbcL family Raf kinase inhibitor-like protein"/>
    <property type="match status" value="1"/>
</dbReference>
<dbReference type="Pfam" id="PF01161">
    <property type="entry name" value="PBP"/>
    <property type="match status" value="1"/>
</dbReference>
<comment type="caution">
    <text evidence="2">The sequence shown here is derived from an EMBL/GenBank/DDBJ whole genome shotgun (WGS) entry which is preliminary data.</text>
</comment>
<name>A0AA46BN98_9MICO</name>
<dbReference type="Gene3D" id="3.90.280.10">
    <property type="entry name" value="PEBP-like"/>
    <property type="match status" value="1"/>
</dbReference>
<dbReference type="SUPFAM" id="SSF49777">
    <property type="entry name" value="PEBP-like"/>
    <property type="match status" value="1"/>
</dbReference>
<dbReference type="CDD" id="cd00865">
    <property type="entry name" value="PEBP_bact_arch"/>
    <property type="match status" value="1"/>
</dbReference>
<sequence length="180" mass="18905">MSLERPIPPDPYSMLPVVPPFALTSVDFKDGSDLPKSADFSTDNLSPELSWHDAPAGTKSFMITCFDPDAPTPSGFWHWVAVGIPGNATCLHANAGAEGGEELPAGAFHLNNDYGYAGFGGAAPPAGDRPHRYFFAVTALDATAEEIGITADFSPAKAHFFALTHVVGRAVLTGTYAIPA</sequence>